<dbReference type="EMBL" id="JMIB01000045">
    <property type="protein sequence ID" value="KDM89733.1"/>
    <property type="molecule type" value="Genomic_DNA"/>
</dbReference>
<evidence type="ECO:0000313" key="1">
    <source>
        <dbReference type="EMBL" id="KDM89733.1"/>
    </source>
</evidence>
<proteinExistence type="predicted"/>
<reference evidence="1 2" key="1">
    <citation type="submission" date="2014-04" db="EMBL/GenBank/DDBJ databases">
        <title>Draft genome sequence of Photobacterium halotolerans S2753: a solonamide, ngercheumicin and holomycin producer.</title>
        <authorList>
            <person name="Machado H.R."/>
            <person name="Gram L."/>
        </authorList>
    </citation>
    <scope>NUCLEOTIDE SEQUENCE [LARGE SCALE GENOMIC DNA]</scope>
    <source>
        <strain evidence="1 2">S2753</strain>
    </source>
</reference>
<gene>
    <name evidence="1" type="ORF">EA58_21240</name>
</gene>
<dbReference type="RefSeq" id="WP_036757303.1">
    <property type="nucleotide sequence ID" value="NZ_JAGSGC010000032.1"/>
</dbReference>
<organism evidence="1 2">
    <name type="scientific">Photobacterium galatheae</name>
    <dbReference type="NCBI Taxonomy" id="1654360"/>
    <lineage>
        <taxon>Bacteria</taxon>
        <taxon>Pseudomonadati</taxon>
        <taxon>Pseudomonadota</taxon>
        <taxon>Gammaproteobacteria</taxon>
        <taxon>Vibrionales</taxon>
        <taxon>Vibrionaceae</taxon>
        <taxon>Photobacterium</taxon>
    </lineage>
</organism>
<name>A0A066RQT0_9GAMM</name>
<dbReference type="AlphaFoldDB" id="A0A066RQT0"/>
<protein>
    <submittedName>
        <fullName evidence="1">Uncharacterized protein</fullName>
    </submittedName>
</protein>
<evidence type="ECO:0000313" key="2">
    <source>
        <dbReference type="Proteomes" id="UP000027192"/>
    </source>
</evidence>
<sequence length="167" mass="19583">MVTNYLLREVEENYNKWDLVTQKLFEDFLQEIQKVSENLDYAIDAKVGENSHQNRIKFGKHELGTAKGSWLIGLVTYSDYFEVEIPCKKIKFYQSFNDRFWKTDNKWPLKKESEWVVADSKDQIRLQNVTAIFLDWISAGIEEKHIPLVPLSVRASIHPVGFDLAKE</sequence>
<accession>A0A066RQT0</accession>
<comment type="caution">
    <text evidence="1">The sequence shown here is derived from an EMBL/GenBank/DDBJ whole genome shotgun (WGS) entry which is preliminary data.</text>
</comment>
<dbReference type="Proteomes" id="UP000027192">
    <property type="component" value="Unassembled WGS sequence"/>
</dbReference>
<keyword evidence="2" id="KW-1185">Reference proteome</keyword>